<comment type="caution">
    <text evidence="2">The sequence shown here is derived from an EMBL/GenBank/DDBJ whole genome shotgun (WGS) entry which is preliminary data.</text>
</comment>
<proteinExistence type="predicted"/>
<dbReference type="EMBL" id="WMEY01000004">
    <property type="protein sequence ID" value="MYL64693.1"/>
    <property type="molecule type" value="Genomic_DNA"/>
</dbReference>
<evidence type="ECO:0000313" key="3">
    <source>
        <dbReference type="Proteomes" id="UP000447833"/>
    </source>
</evidence>
<dbReference type="Pfam" id="PF00583">
    <property type="entry name" value="Acetyltransf_1"/>
    <property type="match status" value="1"/>
</dbReference>
<dbReference type="RefSeq" id="WP_160920104.1">
    <property type="nucleotide sequence ID" value="NZ_WMEY01000004.1"/>
</dbReference>
<dbReference type="AlphaFoldDB" id="A0A845F1D4"/>
<dbReference type="GO" id="GO:0016747">
    <property type="term" value="F:acyltransferase activity, transferring groups other than amino-acyl groups"/>
    <property type="evidence" value="ECO:0007669"/>
    <property type="project" value="InterPro"/>
</dbReference>
<dbReference type="InterPro" id="IPR000182">
    <property type="entry name" value="GNAT_dom"/>
</dbReference>
<gene>
    <name evidence="2" type="ORF">GLW07_15145</name>
</gene>
<evidence type="ECO:0000259" key="1">
    <source>
        <dbReference type="PROSITE" id="PS51186"/>
    </source>
</evidence>
<dbReference type="InterPro" id="IPR016181">
    <property type="entry name" value="Acyl_CoA_acyltransferase"/>
</dbReference>
<organism evidence="2 3">
    <name type="scientific">Guptibacillus hwajinpoensis</name>
    <dbReference type="NCBI Taxonomy" id="208199"/>
    <lineage>
        <taxon>Bacteria</taxon>
        <taxon>Bacillati</taxon>
        <taxon>Bacillota</taxon>
        <taxon>Bacilli</taxon>
        <taxon>Bacillales</taxon>
        <taxon>Guptibacillaceae</taxon>
        <taxon>Guptibacillus</taxon>
    </lineage>
</organism>
<keyword evidence="2" id="KW-0808">Transferase</keyword>
<name>A0A845F1D4_9BACL</name>
<sequence length="159" mass="17751">MMIIQPMAADTAKKIQEWQYDEPYSLYSLNGDSEVFSELLNGSYFSVTENNKLIGYFCFGKSAQVPAGYKENAYAASLLDFGLGLHPMHTGKGKGLRFVQAGLAYANEKYGDKSVRLTVASFNKRAKIVYERAGFTYEQSFLRVSDSGSTTFEVMVKKI</sequence>
<protein>
    <submittedName>
        <fullName evidence="2">GNAT family N-acetyltransferase</fullName>
    </submittedName>
</protein>
<evidence type="ECO:0000313" key="2">
    <source>
        <dbReference type="EMBL" id="MYL64693.1"/>
    </source>
</evidence>
<dbReference type="Gene3D" id="3.40.630.30">
    <property type="match status" value="1"/>
</dbReference>
<feature type="domain" description="N-acetyltransferase" evidence="1">
    <location>
        <begin position="2"/>
        <end position="159"/>
    </location>
</feature>
<reference evidence="2 3" key="1">
    <citation type="submission" date="2019-11" db="EMBL/GenBank/DDBJ databases">
        <title>Genome sequences of 17 halophilic strains isolated from different environments.</title>
        <authorList>
            <person name="Furrow R.E."/>
        </authorList>
    </citation>
    <scope>NUCLEOTIDE SEQUENCE [LARGE SCALE GENOMIC DNA]</scope>
    <source>
        <strain evidence="2 3">22506_14_FS</strain>
    </source>
</reference>
<dbReference type="PROSITE" id="PS51186">
    <property type="entry name" value="GNAT"/>
    <property type="match status" value="1"/>
</dbReference>
<accession>A0A845F1D4</accession>
<dbReference type="Proteomes" id="UP000447833">
    <property type="component" value="Unassembled WGS sequence"/>
</dbReference>
<dbReference type="SUPFAM" id="SSF55729">
    <property type="entry name" value="Acyl-CoA N-acyltransferases (Nat)"/>
    <property type="match status" value="1"/>
</dbReference>